<dbReference type="OrthoDB" id="122395at2"/>
<accession>A0A239DPW7</accession>
<dbReference type="Proteomes" id="UP000198356">
    <property type="component" value="Unassembled WGS sequence"/>
</dbReference>
<dbReference type="EMBL" id="FZOU01000001">
    <property type="protein sequence ID" value="SNS34209.1"/>
    <property type="molecule type" value="Genomic_DNA"/>
</dbReference>
<dbReference type="RefSeq" id="WP_089406858.1">
    <property type="nucleotide sequence ID" value="NZ_FZOU01000001.1"/>
</dbReference>
<gene>
    <name evidence="1" type="ORF">SAMN05421770_101579</name>
</gene>
<name>A0A239DPW7_9BACT</name>
<evidence type="ECO:0000313" key="2">
    <source>
        <dbReference type="Proteomes" id="UP000198356"/>
    </source>
</evidence>
<evidence type="ECO:0000313" key="1">
    <source>
        <dbReference type="EMBL" id="SNS34209.1"/>
    </source>
</evidence>
<organism evidence="1 2">
    <name type="scientific">Granulicella rosea</name>
    <dbReference type="NCBI Taxonomy" id="474952"/>
    <lineage>
        <taxon>Bacteria</taxon>
        <taxon>Pseudomonadati</taxon>
        <taxon>Acidobacteriota</taxon>
        <taxon>Terriglobia</taxon>
        <taxon>Terriglobales</taxon>
        <taxon>Acidobacteriaceae</taxon>
        <taxon>Granulicella</taxon>
    </lineage>
</organism>
<reference evidence="1 2" key="1">
    <citation type="submission" date="2017-06" db="EMBL/GenBank/DDBJ databases">
        <authorList>
            <person name="Kim H.J."/>
            <person name="Triplett B.A."/>
        </authorList>
    </citation>
    <scope>NUCLEOTIDE SEQUENCE [LARGE SCALE GENOMIC DNA]</scope>
    <source>
        <strain evidence="1 2">DSM 18704</strain>
    </source>
</reference>
<sequence length="90" mass="9769">MQVLCKISNTASDVRCRVCGQGFLVYWSRTSRAEQAEARTKVIEALAAQHHEASDTEHVHPRTGFNVPSWGGLPKFSGAALLGGSSEWAL</sequence>
<dbReference type="AlphaFoldDB" id="A0A239DPW7"/>
<proteinExistence type="predicted"/>
<protein>
    <submittedName>
        <fullName evidence="1">Uncharacterized protein</fullName>
    </submittedName>
</protein>
<keyword evidence="2" id="KW-1185">Reference proteome</keyword>